<dbReference type="InterPro" id="IPR006357">
    <property type="entry name" value="HAD-SF_hydro_IIA"/>
</dbReference>
<dbReference type="Pfam" id="PF13242">
    <property type="entry name" value="Hydrolase_like"/>
    <property type="match status" value="1"/>
</dbReference>
<dbReference type="Pfam" id="PF13344">
    <property type="entry name" value="Hydrolase_6"/>
    <property type="match status" value="1"/>
</dbReference>
<dbReference type="Gene3D" id="3.40.50.1000">
    <property type="entry name" value="HAD superfamily/HAD-like"/>
    <property type="match status" value="2"/>
</dbReference>
<dbReference type="SUPFAM" id="SSF56784">
    <property type="entry name" value="HAD-like"/>
    <property type="match status" value="1"/>
</dbReference>
<dbReference type="Proteomes" id="UP000533598">
    <property type="component" value="Unassembled WGS sequence"/>
</dbReference>
<keyword evidence="3" id="KW-1185">Reference proteome</keyword>
<dbReference type="InterPro" id="IPR023214">
    <property type="entry name" value="HAD_sf"/>
</dbReference>
<reference evidence="2 3" key="1">
    <citation type="submission" date="2020-08" db="EMBL/GenBank/DDBJ databases">
        <title>Sequencing the genomes of 1000 actinobacteria strains.</title>
        <authorList>
            <person name="Klenk H.-P."/>
        </authorList>
    </citation>
    <scope>NUCLEOTIDE SEQUENCE [LARGE SCALE GENOMIC DNA]</scope>
    <source>
        <strain evidence="2 3">DSM 44230</strain>
    </source>
</reference>
<comment type="caution">
    <text evidence="2">The sequence shown here is derived from an EMBL/GenBank/DDBJ whole genome shotgun (WGS) entry which is preliminary data.</text>
</comment>
<dbReference type="NCBIfam" id="TIGR01460">
    <property type="entry name" value="HAD-SF-IIA"/>
    <property type="match status" value="1"/>
</dbReference>
<dbReference type="Pfam" id="PF18407">
    <property type="entry name" value="GNAT_like"/>
    <property type="match status" value="1"/>
</dbReference>
<dbReference type="PANTHER" id="PTHR19288">
    <property type="entry name" value="4-NITROPHENYLPHOSPHATASE-RELATED"/>
    <property type="match status" value="1"/>
</dbReference>
<dbReference type="EMBL" id="JACHMH010000001">
    <property type="protein sequence ID" value="MBB4681560.1"/>
    <property type="molecule type" value="Genomic_DNA"/>
</dbReference>
<accession>A0A7W7FXZ1</accession>
<dbReference type="PANTHER" id="PTHR19288:SF95">
    <property type="entry name" value="D-GLYCEROL 3-PHOSPHATE PHOSPHATASE"/>
    <property type="match status" value="1"/>
</dbReference>
<dbReference type="GO" id="GO:0005737">
    <property type="term" value="C:cytoplasm"/>
    <property type="evidence" value="ECO:0007669"/>
    <property type="project" value="TreeGrafter"/>
</dbReference>
<dbReference type="GO" id="GO:0016791">
    <property type="term" value="F:phosphatase activity"/>
    <property type="evidence" value="ECO:0007669"/>
    <property type="project" value="TreeGrafter"/>
</dbReference>
<gene>
    <name evidence="2" type="ORF">HNR67_007678</name>
</gene>
<evidence type="ECO:0000313" key="3">
    <source>
        <dbReference type="Proteomes" id="UP000533598"/>
    </source>
</evidence>
<keyword evidence="2" id="KW-0378">Hydrolase</keyword>
<protein>
    <submittedName>
        <fullName evidence="2">HAD superfamily hydrolase (TIGR01450 family)</fullName>
    </submittedName>
</protein>
<feature type="domain" description="GCN5-related N-acetyltransferase-like" evidence="1">
    <location>
        <begin position="272"/>
        <end position="331"/>
    </location>
</feature>
<organism evidence="2 3">
    <name type="scientific">Crossiella cryophila</name>
    <dbReference type="NCBI Taxonomy" id="43355"/>
    <lineage>
        <taxon>Bacteria</taxon>
        <taxon>Bacillati</taxon>
        <taxon>Actinomycetota</taxon>
        <taxon>Actinomycetes</taxon>
        <taxon>Pseudonocardiales</taxon>
        <taxon>Pseudonocardiaceae</taxon>
        <taxon>Crossiella</taxon>
    </lineage>
</organism>
<evidence type="ECO:0000313" key="2">
    <source>
        <dbReference type="EMBL" id="MBB4681560.1"/>
    </source>
</evidence>
<dbReference type="InterPro" id="IPR036412">
    <property type="entry name" value="HAD-like_sf"/>
</dbReference>
<evidence type="ECO:0000259" key="1">
    <source>
        <dbReference type="Pfam" id="PF18407"/>
    </source>
</evidence>
<sequence>MTLLDAHDALLLDLDGTVYRGGTAVPGAPEAIAEAKRRGRALRYVTNNASRAPEAVAQHLRELGFPANVREVSTSSQAAAAVLAAKLAAGSPVLVVGAEALRAEVRAVGLRVVEAAADEPVAVVQGHSPETGWAQLAEACIAIRGGAYWLASNVDATLPTERGLLPGNGSMVAALRTATGLSPEVAGKPEPTQLVLAAESAGASAALVVGDRLDTDIAGASAAELPALVVLTGVATPAGLLAAVPEQRCRYMSEDLGGLVAPVEHVEVGVRAGWLVEVVDGGLRLGGADESGEPLSALRSLCSVWWGAGGGVPSGVTPVGAEAEAALRKLGIAW</sequence>
<name>A0A7W7FXZ1_9PSEU</name>
<dbReference type="InterPro" id="IPR041065">
    <property type="entry name" value="GNAT-like"/>
</dbReference>
<dbReference type="AlphaFoldDB" id="A0A7W7FXZ1"/>
<proteinExistence type="predicted"/>